<reference evidence="3 4" key="1">
    <citation type="journal article" date="2016" name="Nat. Commun.">
        <title>Thousands of microbial genomes shed light on interconnected biogeochemical processes in an aquifer system.</title>
        <authorList>
            <person name="Anantharaman K."/>
            <person name="Brown C.T."/>
            <person name="Hug L.A."/>
            <person name="Sharon I."/>
            <person name="Castelle C.J."/>
            <person name="Probst A.J."/>
            <person name="Thomas B.C."/>
            <person name="Singh A."/>
            <person name="Wilkins M.J."/>
            <person name="Karaoz U."/>
            <person name="Brodie E.L."/>
            <person name="Williams K.H."/>
            <person name="Hubbard S.S."/>
            <person name="Banfield J.F."/>
        </authorList>
    </citation>
    <scope>NUCLEOTIDE SEQUENCE [LARGE SCALE GENOMIC DNA]</scope>
</reference>
<feature type="domain" description="Putative regulatory protein FmdB zinc ribbon" evidence="2">
    <location>
        <begin position="1"/>
        <end position="42"/>
    </location>
</feature>
<dbReference type="SMART" id="SM00834">
    <property type="entry name" value="CxxC_CXXC_SSSS"/>
    <property type="match status" value="1"/>
</dbReference>
<comment type="caution">
    <text evidence="3">The sequence shown here is derived from an EMBL/GenBank/DDBJ whole genome shotgun (WGS) entry which is preliminary data.</text>
</comment>
<dbReference type="Proteomes" id="UP000177950">
    <property type="component" value="Unassembled WGS sequence"/>
</dbReference>
<organism evidence="3 4">
    <name type="scientific">Candidatus Muproteobacteria bacterium RBG_19FT_COMBO_61_10</name>
    <dbReference type="NCBI Taxonomy" id="1817761"/>
    <lineage>
        <taxon>Bacteria</taxon>
        <taxon>Pseudomonadati</taxon>
        <taxon>Pseudomonadota</taxon>
        <taxon>Candidatus Muproteobacteria</taxon>
    </lineage>
</organism>
<feature type="region of interest" description="Disordered" evidence="1">
    <location>
        <begin position="59"/>
        <end position="97"/>
    </location>
</feature>
<dbReference type="PANTHER" id="PTHR34404">
    <property type="entry name" value="REGULATORY PROTEIN, FMDB FAMILY"/>
    <property type="match status" value="1"/>
</dbReference>
<dbReference type="EMBL" id="MFSV01000011">
    <property type="protein sequence ID" value="OGI59105.1"/>
    <property type="molecule type" value="Genomic_DNA"/>
</dbReference>
<evidence type="ECO:0000259" key="2">
    <source>
        <dbReference type="SMART" id="SM00834"/>
    </source>
</evidence>
<proteinExistence type="predicted"/>
<gene>
    <name evidence="3" type="ORF">A2V58_07910</name>
</gene>
<dbReference type="NCBIfam" id="TIGR02605">
    <property type="entry name" value="CxxC_CxxC_SSSS"/>
    <property type="match status" value="1"/>
</dbReference>
<accession>A0A1F6UP09</accession>
<dbReference type="InterPro" id="IPR013429">
    <property type="entry name" value="Regulatory_FmdB_Zinc_ribbon"/>
</dbReference>
<sequence length="97" mass="9560">MPIYEYACQACGHDFEAIQKFSDAPLSECPVCGKPQLKKLISAGGFHLKGSGWYATDFKGGSKKSDSSGGSDSGSGSGPGSSACGNKAGGCGGGCAG</sequence>
<evidence type="ECO:0000313" key="4">
    <source>
        <dbReference type="Proteomes" id="UP000177950"/>
    </source>
</evidence>
<dbReference type="PANTHER" id="PTHR34404:SF2">
    <property type="entry name" value="CONSERVED SERINE RICH PROTEIN"/>
    <property type="match status" value="1"/>
</dbReference>
<feature type="compositionally biased region" description="Gly residues" evidence="1">
    <location>
        <begin position="87"/>
        <end position="97"/>
    </location>
</feature>
<name>A0A1F6UP09_9PROT</name>
<dbReference type="AlphaFoldDB" id="A0A1F6UP09"/>
<dbReference type="Pfam" id="PF09723">
    <property type="entry name" value="Zn_ribbon_8"/>
    <property type="match status" value="1"/>
</dbReference>
<evidence type="ECO:0000313" key="3">
    <source>
        <dbReference type="EMBL" id="OGI59105.1"/>
    </source>
</evidence>
<evidence type="ECO:0000256" key="1">
    <source>
        <dbReference type="SAM" id="MobiDB-lite"/>
    </source>
</evidence>
<protein>
    <submittedName>
        <fullName evidence="3">Transcriptional regulator</fullName>
    </submittedName>
</protein>